<dbReference type="AlphaFoldDB" id="A0A7Y6TYW7"/>
<evidence type="ECO:0000259" key="2">
    <source>
        <dbReference type="PROSITE" id="PS51352"/>
    </source>
</evidence>
<feature type="compositionally biased region" description="Basic and acidic residues" evidence="1">
    <location>
        <begin position="62"/>
        <end position="72"/>
    </location>
</feature>
<dbReference type="InterPro" id="IPR013766">
    <property type="entry name" value="Thioredoxin_domain"/>
</dbReference>
<dbReference type="Gene3D" id="3.40.30.10">
    <property type="entry name" value="Glutaredoxin"/>
    <property type="match status" value="1"/>
</dbReference>
<dbReference type="PROSITE" id="PS51352">
    <property type="entry name" value="THIOREDOXIN_2"/>
    <property type="match status" value="1"/>
</dbReference>
<dbReference type="Pfam" id="PF13728">
    <property type="entry name" value="TraF"/>
    <property type="match status" value="1"/>
</dbReference>
<comment type="caution">
    <text evidence="3">The sequence shown here is derived from an EMBL/GenBank/DDBJ whole genome shotgun (WGS) entry which is preliminary data.</text>
</comment>
<evidence type="ECO:0000313" key="4">
    <source>
        <dbReference type="Proteomes" id="UP000529637"/>
    </source>
</evidence>
<dbReference type="SUPFAM" id="SSF52833">
    <property type="entry name" value="Thioredoxin-like"/>
    <property type="match status" value="1"/>
</dbReference>
<dbReference type="InterPro" id="IPR014111">
    <property type="entry name" value="T4SS_TraF-like"/>
</dbReference>
<name>A0A7Y6TYW7_9BURK</name>
<dbReference type="EMBL" id="JABWMJ010000014">
    <property type="protein sequence ID" value="NUZ08537.1"/>
    <property type="molecule type" value="Genomic_DNA"/>
</dbReference>
<dbReference type="Proteomes" id="UP000529637">
    <property type="component" value="Unassembled WGS sequence"/>
</dbReference>
<evidence type="ECO:0000313" key="3">
    <source>
        <dbReference type="EMBL" id="NUZ08537.1"/>
    </source>
</evidence>
<feature type="region of interest" description="Disordered" evidence="1">
    <location>
        <begin position="1"/>
        <end position="26"/>
    </location>
</feature>
<accession>A0A7Y6TYW7</accession>
<keyword evidence="4" id="KW-1185">Reference proteome</keyword>
<dbReference type="InterPro" id="IPR039555">
    <property type="entry name" value="TraF/TrbB"/>
</dbReference>
<feature type="compositionally biased region" description="Low complexity" evidence="1">
    <location>
        <begin position="10"/>
        <end position="25"/>
    </location>
</feature>
<gene>
    <name evidence="3" type="primary">traF</name>
    <name evidence="3" type="ORF">HQN59_22570</name>
</gene>
<organism evidence="3 4">
    <name type="scientific">Piscinibacter koreensis</name>
    <dbReference type="NCBI Taxonomy" id="2742824"/>
    <lineage>
        <taxon>Bacteria</taxon>
        <taxon>Pseudomonadati</taxon>
        <taxon>Pseudomonadota</taxon>
        <taxon>Betaproteobacteria</taxon>
        <taxon>Burkholderiales</taxon>
        <taxon>Sphaerotilaceae</taxon>
        <taxon>Piscinibacter</taxon>
    </lineage>
</organism>
<protein>
    <submittedName>
        <fullName evidence="3">Conjugal transfer protein TraF</fullName>
    </submittedName>
</protein>
<proteinExistence type="predicted"/>
<feature type="compositionally biased region" description="Pro residues" evidence="1">
    <location>
        <begin position="48"/>
        <end position="58"/>
    </location>
</feature>
<feature type="region of interest" description="Disordered" evidence="1">
    <location>
        <begin position="43"/>
        <end position="72"/>
    </location>
</feature>
<feature type="domain" description="Thioredoxin" evidence="2">
    <location>
        <begin position="124"/>
        <end position="264"/>
    </location>
</feature>
<sequence length="281" mass="31537">MLVSPAVAVAQADPTPGATTTAAHPVSRSPFWDDARRGWHFYEDPEPEVLPPVLPKPAQPKAEPRRRDTRAPELIEFEQLQKRLEEYRNIAIIRPSEDNVRRYMQLEAQVVRQASYFSDVAQRVAWATPELDMTLQGRPVNSRAIEVFDREQSNSRAQSMSDLARSHVLFFFFRSDCPYCHAFAPTLEAFSARFGVQVVPISVDGKGLPNFPTFRRDNGIARTLQVTQVPAVYLAEPFTGKIMPIGFGVLSESQLLERIATVTAPGADAYVPSITRRVNLQ</sequence>
<evidence type="ECO:0000256" key="1">
    <source>
        <dbReference type="SAM" id="MobiDB-lite"/>
    </source>
</evidence>
<dbReference type="InterPro" id="IPR036249">
    <property type="entry name" value="Thioredoxin-like_sf"/>
</dbReference>
<reference evidence="3 4" key="1">
    <citation type="submission" date="2020-06" db="EMBL/GenBank/DDBJ databases">
        <title>Schlegella sp. ID0723 isolated from air conditioner.</title>
        <authorList>
            <person name="Kim D.Y."/>
            <person name="Kim D.-U."/>
        </authorList>
    </citation>
    <scope>NUCLEOTIDE SEQUENCE [LARGE SCALE GENOMIC DNA]</scope>
    <source>
        <strain evidence="3 4">ID0723</strain>
    </source>
</reference>
<dbReference type="NCBIfam" id="TIGR02740">
    <property type="entry name" value="TraF-like"/>
    <property type="match status" value="1"/>
</dbReference>